<accession>A0A1J7K1F1</accession>
<proteinExistence type="predicted"/>
<evidence type="ECO:0000256" key="1">
    <source>
        <dbReference type="SAM" id="Phobius"/>
    </source>
</evidence>
<keyword evidence="1" id="KW-0812">Transmembrane</keyword>
<dbReference type="EMBL" id="KV875094">
    <property type="protein sequence ID" value="OIW33962.1"/>
    <property type="molecule type" value="Genomic_DNA"/>
</dbReference>
<name>A0A1J7K1F1_9PEZI</name>
<dbReference type="InParanoid" id="A0A1J7K1F1"/>
<reference evidence="2 3" key="1">
    <citation type="submission" date="2016-10" db="EMBL/GenBank/DDBJ databases">
        <title>Draft genome sequence of Coniochaeta ligniaria NRRL30616, a lignocellulolytic fungus for bioabatement of inhibitors in plant biomass hydrolysates.</title>
        <authorList>
            <consortium name="DOE Joint Genome Institute"/>
            <person name="Jimenez D.J."/>
            <person name="Hector R.E."/>
            <person name="Riley R."/>
            <person name="Sun H."/>
            <person name="Grigoriev I.V."/>
            <person name="Van Elsas J.D."/>
            <person name="Nichols N.N."/>
        </authorList>
    </citation>
    <scope>NUCLEOTIDE SEQUENCE [LARGE SCALE GENOMIC DNA]</scope>
    <source>
        <strain evidence="2 3">NRRL 30616</strain>
    </source>
</reference>
<feature type="transmembrane region" description="Helical" evidence="1">
    <location>
        <begin position="56"/>
        <end position="78"/>
    </location>
</feature>
<keyword evidence="3" id="KW-1185">Reference proteome</keyword>
<keyword evidence="1" id="KW-0472">Membrane</keyword>
<gene>
    <name evidence="2" type="ORF">CONLIGDRAFT_628879</name>
</gene>
<dbReference type="AlphaFoldDB" id="A0A1J7K1F1"/>
<keyword evidence="1" id="KW-1133">Transmembrane helix</keyword>
<sequence length="82" mass="9363">MSLSPLAALHQDDQLLVPANWASLHGIARQSYKRHRENGRLKRARRLPSYRDSAGFPSLIGLFMARIPWAWILIVVLMRSAL</sequence>
<organism evidence="2 3">
    <name type="scientific">Coniochaeta ligniaria NRRL 30616</name>
    <dbReference type="NCBI Taxonomy" id="1408157"/>
    <lineage>
        <taxon>Eukaryota</taxon>
        <taxon>Fungi</taxon>
        <taxon>Dikarya</taxon>
        <taxon>Ascomycota</taxon>
        <taxon>Pezizomycotina</taxon>
        <taxon>Sordariomycetes</taxon>
        <taxon>Sordariomycetidae</taxon>
        <taxon>Coniochaetales</taxon>
        <taxon>Coniochaetaceae</taxon>
        <taxon>Coniochaeta</taxon>
    </lineage>
</organism>
<protein>
    <submittedName>
        <fullName evidence="2">Uncharacterized protein</fullName>
    </submittedName>
</protein>
<dbReference type="Proteomes" id="UP000182658">
    <property type="component" value="Unassembled WGS sequence"/>
</dbReference>
<evidence type="ECO:0000313" key="2">
    <source>
        <dbReference type="EMBL" id="OIW33962.1"/>
    </source>
</evidence>
<evidence type="ECO:0000313" key="3">
    <source>
        <dbReference type="Proteomes" id="UP000182658"/>
    </source>
</evidence>